<comment type="catalytic activity">
    <reaction evidence="9">
        <text>(R)-mevalonate + 2 NAD(+) + CoA = (3S)-3-hydroxy-3-methylglutaryl-CoA + 2 NADH + 2 H(+)</text>
        <dbReference type="Rhea" id="RHEA:14833"/>
        <dbReference type="ChEBI" id="CHEBI:15378"/>
        <dbReference type="ChEBI" id="CHEBI:36464"/>
        <dbReference type="ChEBI" id="CHEBI:43074"/>
        <dbReference type="ChEBI" id="CHEBI:57287"/>
        <dbReference type="ChEBI" id="CHEBI:57540"/>
        <dbReference type="ChEBI" id="CHEBI:57945"/>
        <dbReference type="EC" id="1.1.1.88"/>
    </reaction>
</comment>
<keyword evidence="9" id="KW-0520">NAD</keyword>
<protein>
    <recommendedName>
        <fullName evidence="9">3-hydroxy-3-methylglutaryl coenzyme A reductase</fullName>
        <shortName evidence="9">HMG-CoA reductase</shortName>
        <ecNumber evidence="9">1.1.1.88</ecNumber>
    </recommendedName>
</protein>
<evidence type="ECO:0000256" key="9">
    <source>
        <dbReference type="RuleBase" id="RU361219"/>
    </source>
</evidence>
<dbReference type="InterPro" id="IPR004553">
    <property type="entry name" value="HMG_CoA_Rdtase_bac-typ"/>
</dbReference>
<keyword evidence="7" id="KW-0443">Lipid metabolism</keyword>
<dbReference type="InterPro" id="IPR020568">
    <property type="entry name" value="Ribosomal_Su5_D2-typ_SF"/>
</dbReference>
<evidence type="ECO:0000256" key="1">
    <source>
        <dbReference type="ARBA" id="ARBA00007661"/>
    </source>
</evidence>
<keyword evidence="6 9" id="KW-0560">Oxidoreductase</keyword>
<name>A0ABT3PXN2_9BACT</name>
<dbReference type="InterPro" id="IPR023074">
    <property type="entry name" value="HMG_CoA_Rdtase_cat_sf"/>
</dbReference>
<dbReference type="PANTHER" id="PTHR10572:SF24">
    <property type="entry name" value="3-HYDROXY-3-METHYLGLUTARYL-COENZYME A REDUCTASE"/>
    <property type="match status" value="1"/>
</dbReference>
<dbReference type="GO" id="GO:0140643">
    <property type="term" value="F:hydroxymethylglutaryl-CoA reductase (NADH) activity"/>
    <property type="evidence" value="ECO:0007669"/>
    <property type="project" value="UniProtKB-EC"/>
</dbReference>
<dbReference type="EMBL" id="JAJNDC010000001">
    <property type="protein sequence ID" value="MCW9712546.1"/>
    <property type="molecule type" value="Genomic_DNA"/>
</dbReference>
<dbReference type="NCBIfam" id="TIGR00549">
    <property type="entry name" value="mevalon_kin"/>
    <property type="match status" value="1"/>
</dbReference>
<keyword evidence="5" id="KW-0067">ATP-binding</keyword>
<dbReference type="InterPro" id="IPR009029">
    <property type="entry name" value="HMG_CoA_Rdtase_sub-bd_dom_sf"/>
</dbReference>
<dbReference type="InterPro" id="IPR013750">
    <property type="entry name" value="GHMP_kinase_C_dom"/>
</dbReference>
<dbReference type="SUPFAM" id="SSF56542">
    <property type="entry name" value="Substrate-binding domain of HMG-CoA reductase"/>
    <property type="match status" value="1"/>
</dbReference>
<evidence type="ECO:0000256" key="2">
    <source>
        <dbReference type="ARBA" id="ARBA00022516"/>
    </source>
</evidence>
<dbReference type="PROSITE" id="PS00066">
    <property type="entry name" value="HMG_COA_REDUCTASE_1"/>
    <property type="match status" value="1"/>
</dbReference>
<feature type="domain" description="GHMP kinase C-terminal" evidence="12">
    <location>
        <begin position="679"/>
        <end position="759"/>
    </location>
</feature>
<feature type="compositionally biased region" description="Polar residues" evidence="10">
    <location>
        <begin position="1"/>
        <end position="19"/>
    </location>
</feature>
<dbReference type="PRINTS" id="PR00959">
    <property type="entry name" value="MEVGALKINASE"/>
</dbReference>
<dbReference type="NCBIfam" id="TIGR00532">
    <property type="entry name" value="HMG_CoA_R_NAD"/>
    <property type="match status" value="1"/>
</dbReference>
<comment type="pathway">
    <text evidence="9">Metabolic intermediate metabolism; (R)-mevalonate degradation; (S)-3-hydroxy-3-methylglutaryl-CoA from (R)-mevalonate: step 1/1.</text>
</comment>
<keyword evidence="4" id="KW-0808">Transferase</keyword>
<keyword evidence="14" id="KW-1185">Reference proteome</keyword>
<evidence type="ECO:0000256" key="8">
    <source>
        <dbReference type="ARBA" id="ARBA00029438"/>
    </source>
</evidence>
<dbReference type="InterPro" id="IPR014721">
    <property type="entry name" value="Ribsml_uS5_D2-typ_fold_subgr"/>
</dbReference>
<dbReference type="InterPro" id="IPR009023">
    <property type="entry name" value="HMG_CoA_Rdtase_NAD(P)-bd_sf"/>
</dbReference>
<keyword evidence="4" id="KW-0418">Kinase</keyword>
<dbReference type="InterPro" id="IPR006205">
    <property type="entry name" value="Mev_gal_kin"/>
</dbReference>
<dbReference type="CDD" id="cd00644">
    <property type="entry name" value="HMG-CoA_reductase_classII"/>
    <property type="match status" value="1"/>
</dbReference>
<evidence type="ECO:0000256" key="7">
    <source>
        <dbReference type="ARBA" id="ARBA00023098"/>
    </source>
</evidence>
<feature type="domain" description="GHMP kinase N-terminal" evidence="11">
    <location>
        <begin position="526"/>
        <end position="611"/>
    </location>
</feature>
<dbReference type="PROSITE" id="PS50065">
    <property type="entry name" value="HMG_COA_REDUCTASE_4"/>
    <property type="match status" value="1"/>
</dbReference>
<dbReference type="InterPro" id="IPR006204">
    <property type="entry name" value="GHMP_kinase_N_dom"/>
</dbReference>
<dbReference type="InterPro" id="IPR036554">
    <property type="entry name" value="GHMP_kinase_C_sf"/>
</dbReference>
<gene>
    <name evidence="13" type="ORF">LQ318_06495</name>
</gene>
<dbReference type="Proteomes" id="UP001207337">
    <property type="component" value="Unassembled WGS sequence"/>
</dbReference>
<evidence type="ECO:0000259" key="12">
    <source>
        <dbReference type="Pfam" id="PF08544"/>
    </source>
</evidence>
<dbReference type="SUPFAM" id="SSF55035">
    <property type="entry name" value="NAD-binding domain of HMG-CoA reductase"/>
    <property type="match status" value="1"/>
</dbReference>
<accession>A0ABT3PXN2</accession>
<dbReference type="PANTHER" id="PTHR10572">
    <property type="entry name" value="3-HYDROXY-3-METHYLGLUTARYL-COENZYME A REDUCTASE"/>
    <property type="match status" value="1"/>
</dbReference>
<dbReference type="RefSeq" id="WP_265788591.1">
    <property type="nucleotide sequence ID" value="NZ_BAABRS010000001.1"/>
</dbReference>
<dbReference type="Gene3D" id="3.90.770.10">
    <property type="entry name" value="3-hydroxy-3-methylglutaryl-coenzyme A Reductase, Chain A, domain 2"/>
    <property type="match status" value="1"/>
</dbReference>
<comment type="pathway">
    <text evidence="8">Isoprenoid biosynthesis; isopentenyl diphosphate biosynthesis via mevalonate pathway; isopentenyl diphosphate from (R)-mevalonate: step 1/3.</text>
</comment>
<dbReference type="SUPFAM" id="SSF54211">
    <property type="entry name" value="Ribosomal protein S5 domain 2-like"/>
    <property type="match status" value="1"/>
</dbReference>
<organism evidence="13 14">
    <name type="scientific">Fodinibius salicampi</name>
    <dbReference type="NCBI Taxonomy" id="1920655"/>
    <lineage>
        <taxon>Bacteria</taxon>
        <taxon>Pseudomonadati</taxon>
        <taxon>Balneolota</taxon>
        <taxon>Balneolia</taxon>
        <taxon>Balneolales</taxon>
        <taxon>Balneolaceae</taxon>
        <taxon>Fodinibius</taxon>
    </lineage>
</organism>
<evidence type="ECO:0000256" key="4">
    <source>
        <dbReference type="ARBA" id="ARBA00022777"/>
    </source>
</evidence>
<evidence type="ECO:0000256" key="6">
    <source>
        <dbReference type="ARBA" id="ARBA00023002"/>
    </source>
</evidence>
<dbReference type="Pfam" id="PF00368">
    <property type="entry name" value="HMG-CoA_red"/>
    <property type="match status" value="1"/>
</dbReference>
<comment type="caution">
    <text evidence="13">The sequence shown here is derived from an EMBL/GenBank/DDBJ whole genome shotgun (WGS) entry which is preliminary data.</text>
</comment>
<dbReference type="SUPFAM" id="SSF55060">
    <property type="entry name" value="GHMP Kinase, C-terminal domain"/>
    <property type="match status" value="1"/>
</dbReference>
<dbReference type="Pfam" id="PF08544">
    <property type="entry name" value="GHMP_kinases_C"/>
    <property type="match status" value="1"/>
</dbReference>
<evidence type="ECO:0000313" key="13">
    <source>
        <dbReference type="EMBL" id="MCW9712546.1"/>
    </source>
</evidence>
<proteinExistence type="inferred from homology"/>
<evidence type="ECO:0000313" key="14">
    <source>
        <dbReference type="Proteomes" id="UP001207337"/>
    </source>
</evidence>
<reference evidence="13 14" key="1">
    <citation type="submission" date="2021-11" db="EMBL/GenBank/DDBJ databases">
        <title>Aliifidinibius sp. nov., a new bacterium isolated from saline soil.</title>
        <authorList>
            <person name="Galisteo C."/>
            <person name="De La Haba R."/>
            <person name="Sanchez-Porro C."/>
            <person name="Ventosa A."/>
        </authorList>
    </citation>
    <scope>NUCLEOTIDE SEQUENCE [LARGE SCALE GENOMIC DNA]</scope>
    <source>
        <strain evidence="13 14">KACC 190600</strain>
    </source>
</reference>
<evidence type="ECO:0000259" key="11">
    <source>
        <dbReference type="Pfam" id="PF00288"/>
    </source>
</evidence>
<keyword evidence="3" id="KW-0547">Nucleotide-binding</keyword>
<comment type="similarity">
    <text evidence="1 9">Belongs to the HMG-CoA reductase family.</text>
</comment>
<evidence type="ECO:0000256" key="5">
    <source>
        <dbReference type="ARBA" id="ARBA00022840"/>
    </source>
</evidence>
<dbReference type="InterPro" id="IPR002202">
    <property type="entry name" value="HMG_CoA_Rdtase"/>
</dbReference>
<evidence type="ECO:0000256" key="3">
    <source>
        <dbReference type="ARBA" id="ARBA00022741"/>
    </source>
</evidence>
<dbReference type="Pfam" id="PF00288">
    <property type="entry name" value="GHMP_kinases_N"/>
    <property type="match status" value="1"/>
</dbReference>
<keyword evidence="2" id="KW-0444">Lipid biosynthesis</keyword>
<dbReference type="Gene3D" id="3.30.230.10">
    <property type="match status" value="1"/>
</dbReference>
<dbReference type="Gene3D" id="1.10.8.660">
    <property type="match status" value="1"/>
</dbReference>
<dbReference type="Gene3D" id="3.30.70.890">
    <property type="entry name" value="GHMP kinase, C-terminal domain"/>
    <property type="match status" value="1"/>
</dbReference>
<sequence length="774" mass="84750">MESANINSKKSSTENSADQSRIPKFYKRSIEERLHLLREKNLITREQLTTLLSQQQILSREEADKMIENVVGVFGLPMGLGLNFVINDQPYIVPMVVEEPSILAAVSSAAKVVRKSGGFTADADDPILIGQIQLVDVDHPMKVQHLLLQKKEEIINLANSLHPNMVERGGGAVDIEVMIYPQSRHPGSMVVVHLLVNTCDAMGANLVNSMCEGVAPLIEKITNAKVYLRILSNLTDRAMVRARCEIPVDYLDFNEASGKEVRDGIIRAAEFAAIDPYRASTHNKGIMNGIDPVAIATGNDWRAIEAAAHAYAARGSHYTSLTNWFKNDEGDLVGTIDIPMKVGIVGGSLKSNKAVEIAHHILGVESATELAQVMGAVGLAQNFSALRSLGTEGIQRGHMTLHARSVASTAGAPADIFDQVLERLVESGEIKVWKAEEIIEEIQRKQHQKKVQTSKSETAEDMAFGYGKIILTGEHSVVHGTHAVAAPITLTMKAKVWAADKDVQLIIPRWGVEQTLKFGEDHEYSIYKSLEMILDRLELRDRGMNIEVVPEVPRAMGMGGSAALAVAIIRALDRHFQIGLSDNEVRELSYESENIVHGGASGIDNTVSTYGNLLMFQKGTPPEMETLNLEEPIPIVIGLSGVESMTAKMVRRVREEYEQQPDWYGEIFHKMDKLALESKEAIEEFDLKRLGRIMNLNHGYLNALNVSSPEVEELISIARENGALGAKLTGGGGGGAMIALCDSESSQQKIQHQMHSAGYDALITSIKPSVSKEV</sequence>
<evidence type="ECO:0000256" key="10">
    <source>
        <dbReference type="SAM" id="MobiDB-lite"/>
    </source>
</evidence>
<feature type="region of interest" description="Disordered" evidence="10">
    <location>
        <begin position="1"/>
        <end position="20"/>
    </location>
</feature>
<dbReference type="InterPro" id="IPR023076">
    <property type="entry name" value="HMG_CoA_Rdtase_CS"/>
</dbReference>
<dbReference type="EC" id="1.1.1.88" evidence="9"/>